<feature type="compositionally biased region" description="Polar residues" evidence="1">
    <location>
        <begin position="34"/>
        <end position="46"/>
    </location>
</feature>
<sequence length="109" mass="11953">MFKSTVDGGLHFKETKDTSSIPEDGEDFVVASRPSASSKDTPSQPANIMTVPEIAQPFGLLDLPDELWSRIGKMVIEDLPNHHGPGPLKEEYNSAKVPPILRTCFCSQE</sequence>
<keyword evidence="3" id="KW-1185">Reference proteome</keyword>
<proteinExistence type="predicted"/>
<reference evidence="2 3" key="1">
    <citation type="submission" date="2016-06" db="EMBL/GenBank/DDBJ databases">
        <authorList>
            <person name="Kjaerup R.B."/>
            <person name="Dalgaard T.S."/>
            <person name="Juul-Madsen H.R."/>
        </authorList>
    </citation>
    <scope>NUCLEOTIDE SEQUENCE [LARGE SCALE GENOMIC DNA]</scope>
</reference>
<organism evidence="2 3">
    <name type="scientific">Zymoseptoria tritici (strain ST99CH_3D7)</name>
    <dbReference type="NCBI Taxonomy" id="1276538"/>
    <lineage>
        <taxon>Eukaryota</taxon>
        <taxon>Fungi</taxon>
        <taxon>Dikarya</taxon>
        <taxon>Ascomycota</taxon>
        <taxon>Pezizomycotina</taxon>
        <taxon>Dothideomycetes</taxon>
        <taxon>Dothideomycetidae</taxon>
        <taxon>Mycosphaerellales</taxon>
        <taxon>Mycosphaerellaceae</taxon>
        <taxon>Zymoseptoria</taxon>
    </lineage>
</organism>
<accession>A0A1X7RSZ4</accession>
<dbReference type="AlphaFoldDB" id="A0A1X7RSZ4"/>
<name>A0A1X7RSZ4_ZYMT9</name>
<feature type="region of interest" description="Disordered" evidence="1">
    <location>
        <begin position="1"/>
        <end position="46"/>
    </location>
</feature>
<evidence type="ECO:0000313" key="2">
    <source>
        <dbReference type="EMBL" id="SMQ50370.1"/>
    </source>
</evidence>
<dbReference type="Proteomes" id="UP000215127">
    <property type="component" value="Chromosome 4"/>
</dbReference>
<protein>
    <submittedName>
        <fullName evidence="2">Uncharacterized protein</fullName>
    </submittedName>
</protein>
<evidence type="ECO:0000256" key="1">
    <source>
        <dbReference type="SAM" id="MobiDB-lite"/>
    </source>
</evidence>
<evidence type="ECO:0000313" key="3">
    <source>
        <dbReference type="Proteomes" id="UP000215127"/>
    </source>
</evidence>
<gene>
    <name evidence="2" type="ORF">ZT3D7_G5523</name>
</gene>
<dbReference type="EMBL" id="LT853695">
    <property type="protein sequence ID" value="SMQ50370.1"/>
    <property type="molecule type" value="Genomic_DNA"/>
</dbReference>